<evidence type="ECO:0000256" key="5">
    <source>
        <dbReference type="ARBA" id="ARBA00022705"/>
    </source>
</evidence>
<dbReference type="PRINTS" id="PR00868">
    <property type="entry name" value="DNAPOLI"/>
</dbReference>
<gene>
    <name evidence="12" type="ORF">AMK68_02295</name>
</gene>
<dbReference type="GO" id="GO:0003677">
    <property type="term" value="F:DNA binding"/>
    <property type="evidence" value="ECO:0007669"/>
    <property type="project" value="UniProtKB-KW"/>
</dbReference>
<comment type="catalytic activity">
    <reaction evidence="10">
        <text>DNA(n) + a 2'-deoxyribonucleoside 5'-triphosphate = DNA(n+1) + diphosphate</text>
        <dbReference type="Rhea" id="RHEA:22508"/>
        <dbReference type="Rhea" id="RHEA-COMP:17339"/>
        <dbReference type="Rhea" id="RHEA-COMP:17340"/>
        <dbReference type="ChEBI" id="CHEBI:33019"/>
        <dbReference type="ChEBI" id="CHEBI:61560"/>
        <dbReference type="ChEBI" id="CHEBI:173112"/>
        <dbReference type="EC" id="2.7.7.7"/>
    </reaction>
</comment>
<dbReference type="InterPro" id="IPR019760">
    <property type="entry name" value="DNA-dir_DNA_pol_A_CS"/>
</dbReference>
<keyword evidence="3" id="KW-0808">Transferase</keyword>
<dbReference type="GO" id="GO:0006302">
    <property type="term" value="P:double-strand break repair"/>
    <property type="evidence" value="ECO:0007669"/>
    <property type="project" value="TreeGrafter"/>
</dbReference>
<dbReference type="PROSITE" id="PS00447">
    <property type="entry name" value="DNA_POLYMERASE_A"/>
    <property type="match status" value="1"/>
</dbReference>
<keyword evidence="6" id="KW-0227">DNA damage</keyword>
<evidence type="ECO:0000259" key="11">
    <source>
        <dbReference type="SMART" id="SM00482"/>
    </source>
</evidence>
<comment type="similarity">
    <text evidence="1">Belongs to the DNA polymerase type-A family.</text>
</comment>
<comment type="caution">
    <text evidence="12">The sequence shown here is derived from an EMBL/GenBank/DDBJ whole genome shotgun (WGS) entry which is preliminary data.</text>
</comment>
<reference evidence="12 13" key="1">
    <citation type="journal article" date="2015" name="Microbiome">
        <title>Genomic resolution of linkages in carbon, nitrogen, and sulfur cycling among widespread estuary sediment bacteria.</title>
        <authorList>
            <person name="Baker B.J."/>
            <person name="Lazar C.S."/>
            <person name="Teske A.P."/>
            <person name="Dick G.J."/>
        </authorList>
    </citation>
    <scope>NUCLEOTIDE SEQUENCE [LARGE SCALE GENOMIC DNA]</scope>
    <source>
        <strain evidence="12">DG_56</strain>
    </source>
</reference>
<evidence type="ECO:0000313" key="12">
    <source>
        <dbReference type="EMBL" id="KPJ64131.1"/>
    </source>
</evidence>
<proteinExistence type="inferred from homology"/>
<dbReference type="EMBL" id="LIZY01000041">
    <property type="protein sequence ID" value="KPJ64131.1"/>
    <property type="molecule type" value="Genomic_DNA"/>
</dbReference>
<keyword evidence="9" id="KW-0234">DNA repair</keyword>
<accession>A0A0S7XPH3</accession>
<organism evidence="12 13">
    <name type="scientific">candidate division KD3-62 bacterium DG_56</name>
    <dbReference type="NCBI Taxonomy" id="1704032"/>
    <lineage>
        <taxon>Bacteria</taxon>
        <taxon>candidate division KD3-62</taxon>
    </lineage>
</organism>
<dbReference type="SMART" id="SM00482">
    <property type="entry name" value="POLAc"/>
    <property type="match status" value="1"/>
</dbReference>
<evidence type="ECO:0000256" key="4">
    <source>
        <dbReference type="ARBA" id="ARBA00022695"/>
    </source>
</evidence>
<evidence type="ECO:0000256" key="6">
    <source>
        <dbReference type="ARBA" id="ARBA00022763"/>
    </source>
</evidence>
<keyword evidence="5" id="KW-0235">DNA replication</keyword>
<dbReference type="AlphaFoldDB" id="A0A0S7XPH3"/>
<sequence length="363" mass="40666">FELAGEEFVINSPKQLGRVLFTTLGLKPTKRTKTGYSTDAEVLAGLAEEHEVARKILEYRELTKLKSTYVDALERLADETTGRVHTTFNQTVTATGRLSSSEPNLQNIPVRTELGREIRGAFKAGHDGWQLLSADYSQIELRVLAHIARDERMIAIFHQDRDLHAATACEVFDVSPEEVTPEMRRLAKVINFGIPYGIGEARLARNMGVSSAEARRYMDRYFERFPEVRQYIEDIVEQAREAGYVATILGRRRPLPDLRSRSRMLRELAERMAVNTPIQGSAADIIKLAMLAIDRELAESGAEARMLLQVHDELLFEVPTAELQAVAELVIRLMSNAYALCVPLKVEAKAAANWCNMVPVGAV</sequence>
<evidence type="ECO:0000256" key="1">
    <source>
        <dbReference type="ARBA" id="ARBA00007705"/>
    </source>
</evidence>
<dbReference type="EC" id="2.7.7.7" evidence="2"/>
<evidence type="ECO:0000256" key="3">
    <source>
        <dbReference type="ARBA" id="ARBA00022679"/>
    </source>
</evidence>
<dbReference type="InterPro" id="IPR002298">
    <property type="entry name" value="DNA_polymerase_A"/>
</dbReference>
<dbReference type="InterPro" id="IPR001098">
    <property type="entry name" value="DNA-dir_DNA_pol_A_palm_dom"/>
</dbReference>
<dbReference type="PANTHER" id="PTHR10133:SF27">
    <property type="entry name" value="DNA POLYMERASE NU"/>
    <property type="match status" value="1"/>
</dbReference>
<dbReference type="CDD" id="cd08637">
    <property type="entry name" value="DNA_pol_A_pol_I_C"/>
    <property type="match status" value="1"/>
</dbReference>
<dbReference type="GO" id="GO:0003887">
    <property type="term" value="F:DNA-directed DNA polymerase activity"/>
    <property type="evidence" value="ECO:0007669"/>
    <property type="project" value="UniProtKB-KW"/>
</dbReference>
<dbReference type="SUPFAM" id="SSF56672">
    <property type="entry name" value="DNA/RNA polymerases"/>
    <property type="match status" value="1"/>
</dbReference>
<feature type="domain" description="DNA-directed DNA polymerase family A palm" evidence="11">
    <location>
        <begin position="115"/>
        <end position="322"/>
    </location>
</feature>
<protein>
    <recommendedName>
        <fullName evidence="2">DNA-directed DNA polymerase</fullName>
        <ecNumber evidence="2">2.7.7.7</ecNumber>
    </recommendedName>
</protein>
<keyword evidence="8" id="KW-0238">DNA-binding</keyword>
<evidence type="ECO:0000256" key="10">
    <source>
        <dbReference type="ARBA" id="ARBA00049244"/>
    </source>
</evidence>
<evidence type="ECO:0000256" key="8">
    <source>
        <dbReference type="ARBA" id="ARBA00023125"/>
    </source>
</evidence>
<keyword evidence="7" id="KW-0239">DNA-directed DNA polymerase</keyword>
<dbReference type="Gene3D" id="1.10.150.20">
    <property type="entry name" value="5' to 3' exonuclease, C-terminal subdomain"/>
    <property type="match status" value="1"/>
</dbReference>
<dbReference type="InterPro" id="IPR043502">
    <property type="entry name" value="DNA/RNA_pol_sf"/>
</dbReference>
<evidence type="ECO:0000256" key="2">
    <source>
        <dbReference type="ARBA" id="ARBA00012417"/>
    </source>
</evidence>
<keyword evidence="4" id="KW-0548">Nucleotidyltransferase</keyword>
<dbReference type="Pfam" id="PF00476">
    <property type="entry name" value="DNA_pol_A"/>
    <property type="match status" value="1"/>
</dbReference>
<evidence type="ECO:0000256" key="9">
    <source>
        <dbReference type="ARBA" id="ARBA00023204"/>
    </source>
</evidence>
<dbReference type="FunFam" id="1.10.150.20:FF:000002">
    <property type="entry name" value="DNA polymerase I"/>
    <property type="match status" value="1"/>
</dbReference>
<dbReference type="PATRIC" id="fig|1704032.3.peg.251"/>
<dbReference type="FunFam" id="1.20.1060.10:FF:000001">
    <property type="entry name" value="DNA polymerase I"/>
    <property type="match status" value="1"/>
</dbReference>
<dbReference type="Gene3D" id="3.30.70.370">
    <property type="match status" value="1"/>
</dbReference>
<dbReference type="GO" id="GO:0006261">
    <property type="term" value="P:DNA-templated DNA replication"/>
    <property type="evidence" value="ECO:0007669"/>
    <property type="project" value="InterPro"/>
</dbReference>
<evidence type="ECO:0000313" key="13">
    <source>
        <dbReference type="Proteomes" id="UP000052020"/>
    </source>
</evidence>
<evidence type="ECO:0000256" key="7">
    <source>
        <dbReference type="ARBA" id="ARBA00022932"/>
    </source>
</evidence>
<dbReference type="Proteomes" id="UP000052020">
    <property type="component" value="Unassembled WGS sequence"/>
</dbReference>
<dbReference type="Gene3D" id="1.20.1060.10">
    <property type="entry name" value="Taq DNA Polymerase, Chain T, domain 4"/>
    <property type="match status" value="1"/>
</dbReference>
<name>A0A0S7XPH3_9BACT</name>
<feature type="non-terminal residue" evidence="12">
    <location>
        <position position="1"/>
    </location>
</feature>
<dbReference type="PANTHER" id="PTHR10133">
    <property type="entry name" value="DNA POLYMERASE I"/>
    <property type="match status" value="1"/>
</dbReference>